<dbReference type="PROSITE" id="PS51387">
    <property type="entry name" value="FAD_PCMH"/>
    <property type="match status" value="1"/>
</dbReference>
<comment type="cofactor">
    <cofactor evidence="1">
        <name>FAD</name>
        <dbReference type="ChEBI" id="CHEBI:57692"/>
    </cofactor>
</comment>
<keyword evidence="2" id="KW-0285">Flavoprotein</keyword>
<feature type="non-terminal residue" evidence="6">
    <location>
        <position position="119"/>
    </location>
</feature>
<keyword evidence="3" id="KW-0274">FAD</keyword>
<evidence type="ECO:0000256" key="3">
    <source>
        <dbReference type="ARBA" id="ARBA00022827"/>
    </source>
</evidence>
<feature type="domain" description="FAD-binding PCMH-type" evidence="5">
    <location>
        <begin position="39"/>
        <end position="119"/>
    </location>
</feature>
<evidence type="ECO:0000313" key="7">
    <source>
        <dbReference type="Proteomes" id="UP000074072"/>
    </source>
</evidence>
<gene>
    <name evidence="6" type="ORF">SB4_06415</name>
</gene>
<evidence type="ECO:0000256" key="1">
    <source>
        <dbReference type="ARBA" id="ARBA00001974"/>
    </source>
</evidence>
<dbReference type="RefSeq" id="WP_153006100.1">
    <property type="nucleotide sequence ID" value="NZ_LDTE01000032.1"/>
</dbReference>
<dbReference type="InterPro" id="IPR051264">
    <property type="entry name" value="FAD-oxidored/transferase_4"/>
</dbReference>
<organism evidence="6 7">
    <name type="scientific">Sphingomonas sanguinis</name>
    <dbReference type="NCBI Taxonomy" id="33051"/>
    <lineage>
        <taxon>Bacteria</taxon>
        <taxon>Pseudomonadati</taxon>
        <taxon>Pseudomonadota</taxon>
        <taxon>Alphaproteobacteria</taxon>
        <taxon>Sphingomonadales</taxon>
        <taxon>Sphingomonadaceae</taxon>
        <taxon>Sphingomonas</taxon>
    </lineage>
</organism>
<evidence type="ECO:0000256" key="2">
    <source>
        <dbReference type="ARBA" id="ARBA00022630"/>
    </source>
</evidence>
<evidence type="ECO:0000313" key="6">
    <source>
        <dbReference type="EMBL" id="KTW01184.1"/>
    </source>
</evidence>
<dbReference type="PANTHER" id="PTHR43716">
    <property type="entry name" value="D-2-HYDROXYGLUTARATE DEHYDROGENASE, MITOCHONDRIAL"/>
    <property type="match status" value="1"/>
</dbReference>
<dbReference type="InterPro" id="IPR006094">
    <property type="entry name" value="Oxid_FAD_bind_N"/>
</dbReference>
<evidence type="ECO:0000259" key="5">
    <source>
        <dbReference type="PROSITE" id="PS51387"/>
    </source>
</evidence>
<dbReference type="GO" id="GO:0016491">
    <property type="term" value="F:oxidoreductase activity"/>
    <property type="evidence" value="ECO:0007669"/>
    <property type="project" value="UniProtKB-KW"/>
</dbReference>
<dbReference type="Proteomes" id="UP000074072">
    <property type="component" value="Unassembled WGS sequence"/>
</dbReference>
<dbReference type="GO" id="GO:0071949">
    <property type="term" value="F:FAD binding"/>
    <property type="evidence" value="ECO:0007669"/>
    <property type="project" value="InterPro"/>
</dbReference>
<dbReference type="EMBL" id="LDTE01000032">
    <property type="protein sequence ID" value="KTW01184.1"/>
    <property type="molecule type" value="Genomic_DNA"/>
</dbReference>
<dbReference type="Gene3D" id="3.30.43.10">
    <property type="entry name" value="Uridine Diphospho-n-acetylenolpyruvylglucosamine Reductase, domain 2"/>
    <property type="match status" value="1"/>
</dbReference>
<sequence length="119" mass="12524">MNPAQTAFLEALRPVLGPKGIITDPALIAPWEIDWRRRFSGHAPAIVAPADTGQVQAVLRAAAEHRVPLVPQGGNSSMVGGATPPADGSALILSMRRMNRIRRIDAGAGMVVAEAGVWL</sequence>
<dbReference type="SUPFAM" id="SSF56176">
    <property type="entry name" value="FAD-binding/transporter-associated domain-like"/>
    <property type="match status" value="1"/>
</dbReference>
<dbReference type="InterPro" id="IPR016166">
    <property type="entry name" value="FAD-bd_PCMH"/>
</dbReference>
<comment type="caution">
    <text evidence="6">The sequence shown here is derived from an EMBL/GenBank/DDBJ whole genome shotgun (WGS) entry which is preliminary data.</text>
</comment>
<dbReference type="InterPro" id="IPR016167">
    <property type="entry name" value="FAD-bd_PCMH_sub1"/>
</dbReference>
<evidence type="ECO:0000256" key="4">
    <source>
        <dbReference type="ARBA" id="ARBA00023002"/>
    </source>
</evidence>
<dbReference type="InterPro" id="IPR036318">
    <property type="entry name" value="FAD-bd_PCMH-like_sf"/>
</dbReference>
<protein>
    <submittedName>
        <fullName evidence="6">2-hydroxyacid dehydrogenase</fullName>
    </submittedName>
</protein>
<dbReference type="AlphaFoldDB" id="A0A147IZB2"/>
<proteinExistence type="predicted"/>
<name>A0A147IZB2_9SPHN</name>
<dbReference type="OrthoDB" id="9811557at2"/>
<reference evidence="6 7" key="1">
    <citation type="journal article" date="2016" name="Front. Microbiol.">
        <title>Genomic Resource of Rice Seed Associated Bacteria.</title>
        <authorList>
            <person name="Midha S."/>
            <person name="Bansal K."/>
            <person name="Sharma S."/>
            <person name="Kumar N."/>
            <person name="Patil P.P."/>
            <person name="Chaudhry V."/>
            <person name="Patil P.B."/>
        </authorList>
    </citation>
    <scope>NUCLEOTIDE SEQUENCE [LARGE SCALE GENOMIC DNA]</scope>
    <source>
        <strain evidence="6 7">SB4</strain>
    </source>
</reference>
<accession>A0A147IZB2</accession>
<dbReference type="GO" id="GO:0022904">
    <property type="term" value="P:respiratory electron transport chain"/>
    <property type="evidence" value="ECO:0007669"/>
    <property type="project" value="TreeGrafter"/>
</dbReference>
<keyword evidence="4" id="KW-0560">Oxidoreductase</keyword>
<dbReference type="PANTHER" id="PTHR43716:SF1">
    <property type="entry name" value="D-2-HYDROXYGLUTARATE DEHYDROGENASE, MITOCHONDRIAL"/>
    <property type="match status" value="1"/>
</dbReference>
<dbReference type="Pfam" id="PF01565">
    <property type="entry name" value="FAD_binding_4"/>
    <property type="match status" value="1"/>
</dbReference>